<dbReference type="EMBL" id="FZNX01000004">
    <property type="protein sequence ID" value="SNR68468.1"/>
    <property type="molecule type" value="Genomic_DNA"/>
</dbReference>
<comment type="subcellular location">
    <subcellularLocation>
        <location evidence="1">Membrane</location>
        <topology evidence="1">Multi-pass membrane protein</topology>
    </subcellularLocation>
</comment>
<evidence type="ECO:0000259" key="6">
    <source>
        <dbReference type="Pfam" id="PF07291"/>
    </source>
</evidence>
<feature type="domain" description="Methylamine utilisation protein MauE" evidence="6">
    <location>
        <begin position="7"/>
        <end position="133"/>
    </location>
</feature>
<organism evidence="7 8">
    <name type="scientific">Lutibacter flavus</name>
    <dbReference type="NCBI Taxonomy" id="691689"/>
    <lineage>
        <taxon>Bacteria</taxon>
        <taxon>Pseudomonadati</taxon>
        <taxon>Bacteroidota</taxon>
        <taxon>Flavobacteriia</taxon>
        <taxon>Flavobacteriales</taxon>
        <taxon>Flavobacteriaceae</taxon>
        <taxon>Lutibacter</taxon>
    </lineage>
</organism>
<dbReference type="UniPathway" id="UPA00895"/>
<feature type="transmembrane region" description="Helical" evidence="5">
    <location>
        <begin position="118"/>
        <end position="136"/>
    </location>
</feature>
<reference evidence="8" key="1">
    <citation type="submission" date="2017-06" db="EMBL/GenBank/DDBJ databases">
        <authorList>
            <person name="Varghese N."/>
            <person name="Submissions S."/>
        </authorList>
    </citation>
    <scope>NUCLEOTIDE SEQUENCE [LARGE SCALE GENOMIC DNA]</scope>
    <source>
        <strain evidence="8">DSM 27993</strain>
    </source>
</reference>
<dbReference type="Proteomes" id="UP000198412">
    <property type="component" value="Unassembled WGS sequence"/>
</dbReference>
<evidence type="ECO:0000256" key="2">
    <source>
        <dbReference type="ARBA" id="ARBA00022692"/>
    </source>
</evidence>
<evidence type="ECO:0000256" key="1">
    <source>
        <dbReference type="ARBA" id="ARBA00004141"/>
    </source>
</evidence>
<dbReference type="GO" id="GO:0030416">
    <property type="term" value="P:methylamine metabolic process"/>
    <property type="evidence" value="ECO:0007669"/>
    <property type="project" value="InterPro"/>
</dbReference>
<keyword evidence="3 5" id="KW-1133">Transmembrane helix</keyword>
<dbReference type="RefSeq" id="WP_141107308.1">
    <property type="nucleotide sequence ID" value="NZ_FZNX01000004.1"/>
</dbReference>
<sequence>MKFSLRKNIISIICYLYVFMLVYAATSKLLDFENFKIQLGQSPLLSSFADWITILVPVTEYIIASLLLIPKFRFIGLFTSYLLMVLFTAYIYIILNYSAFVPCSCGGILEKMTWNQHLVFNIIFIFLAAFAILLTTEHPLLFKRKTVKL</sequence>
<proteinExistence type="predicted"/>
<evidence type="ECO:0000313" key="7">
    <source>
        <dbReference type="EMBL" id="SNR68468.1"/>
    </source>
</evidence>
<evidence type="ECO:0000256" key="5">
    <source>
        <dbReference type="SAM" id="Phobius"/>
    </source>
</evidence>
<keyword evidence="2 5" id="KW-0812">Transmembrane</keyword>
<protein>
    <submittedName>
        <fullName evidence="7">Methylamine utilisation protein MauE</fullName>
    </submittedName>
</protein>
<feature type="transmembrane region" description="Helical" evidence="5">
    <location>
        <begin position="48"/>
        <end position="69"/>
    </location>
</feature>
<dbReference type="OrthoDB" id="673785at2"/>
<gene>
    <name evidence="7" type="ORF">SAMN04488111_2451</name>
</gene>
<dbReference type="Pfam" id="PF07291">
    <property type="entry name" value="MauE"/>
    <property type="match status" value="1"/>
</dbReference>
<dbReference type="GO" id="GO:0016020">
    <property type="term" value="C:membrane"/>
    <property type="evidence" value="ECO:0007669"/>
    <property type="project" value="UniProtKB-SubCell"/>
</dbReference>
<name>A0A238YCD9_9FLAO</name>
<evidence type="ECO:0000256" key="4">
    <source>
        <dbReference type="ARBA" id="ARBA00023136"/>
    </source>
</evidence>
<dbReference type="InterPro" id="IPR009908">
    <property type="entry name" value="Methylamine_util_MauE"/>
</dbReference>
<evidence type="ECO:0000256" key="3">
    <source>
        <dbReference type="ARBA" id="ARBA00022989"/>
    </source>
</evidence>
<keyword evidence="8" id="KW-1185">Reference proteome</keyword>
<dbReference type="AlphaFoldDB" id="A0A238YCD9"/>
<evidence type="ECO:0000313" key="8">
    <source>
        <dbReference type="Proteomes" id="UP000198412"/>
    </source>
</evidence>
<accession>A0A238YCD9</accession>
<feature type="transmembrane region" description="Helical" evidence="5">
    <location>
        <begin position="81"/>
        <end position="98"/>
    </location>
</feature>
<keyword evidence="4 5" id="KW-0472">Membrane</keyword>